<keyword evidence="1" id="KW-0812">Transmembrane</keyword>
<keyword evidence="3" id="KW-1185">Reference proteome</keyword>
<dbReference type="EMBL" id="CM000162">
    <property type="protein sequence ID" value="EDX01723.1"/>
    <property type="molecule type" value="Genomic_DNA"/>
</dbReference>
<sequence>MHTLVKLDDVVSHIWHTYLKVILNYETFSIWNFPTNLDGKTMLAGPFVCTSEAMFPYIFYYILGISVIGVLHNFIELINLSFARLGTHQVRMWRPRTITNFRDKQLRRFRIVGTIIMFKAWALLLYAMITIQPNYMTFWVMIFGTAITIDTFFWTFDVLLWQVQRQRSWLILLFPLTNFYCVLCVRATLKQLIEHYGTRDLVWWT</sequence>
<keyword evidence="1" id="KW-1133">Transmembrane helix</keyword>
<gene>
    <name evidence="2" type="primary">Dyak\GE16078</name>
    <name evidence="2" type="synonym">dyak_GLEANR_17534</name>
    <name evidence="2" type="synonym">GE16078</name>
    <name evidence="2" type="ORF">Dyak_GE16078</name>
</gene>
<proteinExistence type="predicted"/>
<dbReference type="Proteomes" id="UP000002282">
    <property type="component" value="Chromosome X"/>
</dbReference>
<feature type="transmembrane region" description="Helical" evidence="1">
    <location>
        <begin position="58"/>
        <end position="82"/>
    </location>
</feature>
<accession>B4PW92</accession>
<evidence type="ECO:0000313" key="3">
    <source>
        <dbReference type="Proteomes" id="UP000002282"/>
    </source>
</evidence>
<dbReference type="HOGENOM" id="CLU_112178_1_0_1"/>
<name>B4PW92_DROYA</name>
<dbReference type="OrthoDB" id="7968664at2759"/>
<evidence type="ECO:0000313" key="2">
    <source>
        <dbReference type="EMBL" id="EDX01723.1"/>
    </source>
</evidence>
<feature type="transmembrane region" description="Helical" evidence="1">
    <location>
        <begin position="168"/>
        <end position="189"/>
    </location>
</feature>
<feature type="transmembrane region" description="Helical" evidence="1">
    <location>
        <begin position="135"/>
        <end position="156"/>
    </location>
</feature>
<reference evidence="2 3" key="1">
    <citation type="journal article" date="2007" name="Nature">
        <title>Evolution of genes and genomes on the Drosophila phylogeny.</title>
        <authorList>
            <consortium name="Drosophila 12 Genomes Consortium"/>
            <person name="Clark A.G."/>
            <person name="Eisen M.B."/>
            <person name="Smith D.R."/>
            <person name="Bergman C.M."/>
            <person name="Oliver B."/>
            <person name="Markow T.A."/>
            <person name="Kaufman T.C."/>
            <person name="Kellis M."/>
            <person name="Gelbart W."/>
            <person name="Iyer V.N."/>
            <person name="Pollard D.A."/>
            <person name="Sackton T.B."/>
            <person name="Larracuente A.M."/>
            <person name="Singh N.D."/>
            <person name="Abad J.P."/>
            <person name="Abt D.N."/>
            <person name="Adryan B."/>
            <person name="Aguade M."/>
            <person name="Akashi H."/>
            <person name="Anderson W.W."/>
            <person name="Aquadro C.F."/>
            <person name="Ardell D.H."/>
            <person name="Arguello R."/>
            <person name="Artieri C.G."/>
            <person name="Barbash D.A."/>
            <person name="Barker D."/>
            <person name="Barsanti P."/>
            <person name="Batterham P."/>
            <person name="Batzoglou S."/>
            <person name="Begun D."/>
            <person name="Bhutkar A."/>
            <person name="Blanco E."/>
            <person name="Bosak S.A."/>
            <person name="Bradley R.K."/>
            <person name="Brand A.D."/>
            <person name="Brent M.R."/>
            <person name="Brooks A.N."/>
            <person name="Brown R.H."/>
            <person name="Butlin R.K."/>
            <person name="Caggese C."/>
            <person name="Calvi B.R."/>
            <person name="Bernardo de Carvalho A."/>
            <person name="Caspi A."/>
            <person name="Castrezana S."/>
            <person name="Celniker S.E."/>
            <person name="Chang J.L."/>
            <person name="Chapple C."/>
            <person name="Chatterji S."/>
            <person name="Chinwalla A."/>
            <person name="Civetta A."/>
            <person name="Clifton S.W."/>
            <person name="Comeron J.M."/>
            <person name="Costello J.C."/>
            <person name="Coyne J.A."/>
            <person name="Daub J."/>
            <person name="David R.G."/>
            <person name="Delcher A.L."/>
            <person name="Delehaunty K."/>
            <person name="Do C.B."/>
            <person name="Ebling H."/>
            <person name="Edwards K."/>
            <person name="Eickbush T."/>
            <person name="Evans J.D."/>
            <person name="Filipski A."/>
            <person name="Findeiss S."/>
            <person name="Freyhult E."/>
            <person name="Fulton L."/>
            <person name="Fulton R."/>
            <person name="Garcia A.C."/>
            <person name="Gardiner A."/>
            <person name="Garfield D.A."/>
            <person name="Garvin B.E."/>
            <person name="Gibson G."/>
            <person name="Gilbert D."/>
            <person name="Gnerre S."/>
            <person name="Godfrey J."/>
            <person name="Good R."/>
            <person name="Gotea V."/>
            <person name="Gravely B."/>
            <person name="Greenberg A.J."/>
            <person name="Griffiths-Jones S."/>
            <person name="Gross S."/>
            <person name="Guigo R."/>
            <person name="Gustafson E.A."/>
            <person name="Haerty W."/>
            <person name="Hahn M.W."/>
            <person name="Halligan D.L."/>
            <person name="Halpern A.L."/>
            <person name="Halter G.M."/>
            <person name="Han M.V."/>
            <person name="Heger A."/>
            <person name="Hillier L."/>
            <person name="Hinrichs A.S."/>
            <person name="Holmes I."/>
            <person name="Hoskins R.A."/>
            <person name="Hubisz M.J."/>
            <person name="Hultmark D."/>
            <person name="Huntley M.A."/>
            <person name="Jaffe D.B."/>
            <person name="Jagadeeshan S."/>
            <person name="Jeck W.R."/>
            <person name="Johnson J."/>
            <person name="Jones C.D."/>
            <person name="Jordan W.C."/>
            <person name="Karpen G.H."/>
            <person name="Kataoka E."/>
            <person name="Keightley P.D."/>
            <person name="Kheradpour P."/>
            <person name="Kirkness E.F."/>
            <person name="Koerich L.B."/>
            <person name="Kristiansen K."/>
            <person name="Kudrna D."/>
            <person name="Kulathinal R.J."/>
            <person name="Kumar S."/>
            <person name="Kwok R."/>
            <person name="Lander E."/>
            <person name="Langley C.H."/>
            <person name="Lapoint R."/>
            <person name="Lazzaro B.P."/>
            <person name="Lee S.J."/>
            <person name="Levesque L."/>
            <person name="Li R."/>
            <person name="Lin C.F."/>
            <person name="Lin M.F."/>
            <person name="Lindblad-Toh K."/>
            <person name="Llopart A."/>
            <person name="Long M."/>
            <person name="Low L."/>
            <person name="Lozovsky E."/>
            <person name="Lu J."/>
            <person name="Luo M."/>
            <person name="Machado C.A."/>
            <person name="Makalowski W."/>
            <person name="Marzo M."/>
            <person name="Matsuda M."/>
            <person name="Matzkin L."/>
            <person name="McAllister B."/>
            <person name="McBride C.S."/>
            <person name="McKernan B."/>
            <person name="McKernan K."/>
            <person name="Mendez-Lago M."/>
            <person name="Minx P."/>
            <person name="Mollenhauer M.U."/>
            <person name="Montooth K."/>
            <person name="Mount S.M."/>
            <person name="Mu X."/>
            <person name="Myers E."/>
            <person name="Negre B."/>
            <person name="Newfeld S."/>
            <person name="Nielsen R."/>
            <person name="Noor M.A."/>
            <person name="O'Grady P."/>
            <person name="Pachter L."/>
            <person name="Papaceit M."/>
            <person name="Parisi M.J."/>
            <person name="Parisi M."/>
            <person name="Parts L."/>
            <person name="Pedersen J.S."/>
            <person name="Pesole G."/>
            <person name="Phillippy A.M."/>
            <person name="Ponting C.P."/>
            <person name="Pop M."/>
            <person name="Porcelli D."/>
            <person name="Powell J.R."/>
            <person name="Prohaska S."/>
            <person name="Pruitt K."/>
            <person name="Puig M."/>
            <person name="Quesneville H."/>
            <person name="Ram K.R."/>
            <person name="Rand D."/>
            <person name="Rasmussen M.D."/>
            <person name="Reed L.K."/>
            <person name="Reenan R."/>
            <person name="Reily A."/>
            <person name="Remington K.A."/>
            <person name="Rieger T.T."/>
            <person name="Ritchie M.G."/>
            <person name="Robin C."/>
            <person name="Rogers Y.H."/>
            <person name="Rohde C."/>
            <person name="Rozas J."/>
            <person name="Rubenfield M.J."/>
            <person name="Ruiz A."/>
            <person name="Russo S."/>
            <person name="Salzberg S.L."/>
            <person name="Sanchez-Gracia A."/>
            <person name="Saranga D.J."/>
            <person name="Sato H."/>
            <person name="Schaeffer S.W."/>
            <person name="Schatz M.C."/>
            <person name="Schlenke T."/>
            <person name="Schwartz R."/>
            <person name="Segarra C."/>
            <person name="Singh R.S."/>
            <person name="Sirot L."/>
            <person name="Sirota M."/>
            <person name="Sisneros N.B."/>
            <person name="Smith C.D."/>
            <person name="Smith T.F."/>
            <person name="Spieth J."/>
            <person name="Stage D.E."/>
            <person name="Stark A."/>
            <person name="Stephan W."/>
            <person name="Strausberg R.L."/>
            <person name="Strempel S."/>
            <person name="Sturgill D."/>
            <person name="Sutton G."/>
            <person name="Sutton G.G."/>
            <person name="Tao W."/>
            <person name="Teichmann S."/>
            <person name="Tobari Y.N."/>
            <person name="Tomimura Y."/>
            <person name="Tsolas J.M."/>
            <person name="Valente V.L."/>
            <person name="Venter E."/>
            <person name="Venter J.C."/>
            <person name="Vicario S."/>
            <person name="Vieira F.G."/>
            <person name="Vilella A.J."/>
            <person name="Villasante A."/>
            <person name="Walenz B."/>
            <person name="Wang J."/>
            <person name="Wasserman M."/>
            <person name="Watts T."/>
            <person name="Wilson D."/>
            <person name="Wilson R.K."/>
            <person name="Wing R.A."/>
            <person name="Wolfner M.F."/>
            <person name="Wong A."/>
            <person name="Wong G.K."/>
            <person name="Wu C.I."/>
            <person name="Wu G."/>
            <person name="Yamamoto D."/>
            <person name="Yang H.P."/>
            <person name="Yang S.P."/>
            <person name="Yorke J.A."/>
            <person name="Yoshida K."/>
            <person name="Zdobnov E."/>
            <person name="Zhang P."/>
            <person name="Zhang Y."/>
            <person name="Zimin A.V."/>
            <person name="Baldwin J."/>
            <person name="Abdouelleil A."/>
            <person name="Abdulkadir J."/>
            <person name="Abebe A."/>
            <person name="Abera B."/>
            <person name="Abreu J."/>
            <person name="Acer S.C."/>
            <person name="Aftuck L."/>
            <person name="Alexander A."/>
            <person name="An P."/>
            <person name="Anderson E."/>
            <person name="Anderson S."/>
            <person name="Arachi H."/>
            <person name="Azer M."/>
            <person name="Bachantsang P."/>
            <person name="Barry A."/>
            <person name="Bayul T."/>
            <person name="Berlin A."/>
            <person name="Bessette D."/>
            <person name="Bloom T."/>
            <person name="Blye J."/>
            <person name="Boguslavskiy L."/>
            <person name="Bonnet C."/>
            <person name="Boukhgalter B."/>
            <person name="Bourzgui I."/>
            <person name="Brown A."/>
            <person name="Cahill P."/>
            <person name="Channer S."/>
            <person name="Cheshatsang Y."/>
            <person name="Chuda L."/>
            <person name="Citroen M."/>
            <person name="Collymore A."/>
            <person name="Cooke P."/>
            <person name="Costello M."/>
            <person name="D'Aco K."/>
            <person name="Daza R."/>
            <person name="De Haan G."/>
            <person name="DeGray S."/>
            <person name="DeMaso C."/>
            <person name="Dhargay N."/>
            <person name="Dooley K."/>
            <person name="Dooley E."/>
            <person name="Doricent M."/>
            <person name="Dorje P."/>
            <person name="Dorjee K."/>
            <person name="Dupes A."/>
            <person name="Elong R."/>
            <person name="Falk J."/>
            <person name="Farina A."/>
            <person name="Faro S."/>
            <person name="Ferguson D."/>
            <person name="Fisher S."/>
            <person name="Foley C.D."/>
            <person name="Franke A."/>
            <person name="Friedrich D."/>
            <person name="Gadbois L."/>
            <person name="Gearin G."/>
            <person name="Gearin C.R."/>
            <person name="Giannoukos G."/>
            <person name="Goode T."/>
            <person name="Graham J."/>
            <person name="Grandbois E."/>
            <person name="Grewal S."/>
            <person name="Gyaltsen K."/>
            <person name="Hafez N."/>
            <person name="Hagos B."/>
            <person name="Hall J."/>
            <person name="Henson C."/>
            <person name="Hollinger A."/>
            <person name="Honan T."/>
            <person name="Huard M.D."/>
            <person name="Hughes L."/>
            <person name="Hurhula B."/>
            <person name="Husby M.E."/>
            <person name="Kamat A."/>
            <person name="Kanga B."/>
            <person name="Kashin S."/>
            <person name="Khazanovich D."/>
            <person name="Kisner P."/>
            <person name="Lance K."/>
            <person name="Lara M."/>
            <person name="Lee W."/>
            <person name="Lennon N."/>
            <person name="Letendre F."/>
            <person name="LeVine R."/>
            <person name="Lipovsky A."/>
            <person name="Liu X."/>
            <person name="Liu J."/>
            <person name="Liu S."/>
            <person name="Lokyitsang T."/>
            <person name="Lokyitsang Y."/>
            <person name="Lubonja R."/>
            <person name="Lui A."/>
            <person name="MacDonald P."/>
            <person name="Magnisalis V."/>
            <person name="Maru K."/>
            <person name="Matthews C."/>
            <person name="McCusker W."/>
            <person name="McDonough S."/>
            <person name="Mehta T."/>
            <person name="Meldrim J."/>
            <person name="Meneus L."/>
            <person name="Mihai O."/>
            <person name="Mihalev A."/>
            <person name="Mihova T."/>
            <person name="Mittelman R."/>
            <person name="Mlenga V."/>
            <person name="Montmayeur A."/>
            <person name="Mulrain L."/>
            <person name="Navidi A."/>
            <person name="Naylor J."/>
            <person name="Negash T."/>
            <person name="Nguyen T."/>
            <person name="Nguyen N."/>
            <person name="Nicol R."/>
            <person name="Norbu C."/>
            <person name="Norbu N."/>
            <person name="Novod N."/>
            <person name="O'Neill B."/>
            <person name="Osman S."/>
            <person name="Markiewicz E."/>
            <person name="Oyono O.L."/>
            <person name="Patti C."/>
            <person name="Phunkhang P."/>
            <person name="Pierre F."/>
            <person name="Priest M."/>
            <person name="Raghuraman S."/>
            <person name="Rege F."/>
            <person name="Reyes R."/>
            <person name="Rise C."/>
            <person name="Rogov P."/>
            <person name="Ross K."/>
            <person name="Ryan E."/>
            <person name="Settipalli S."/>
            <person name="Shea T."/>
            <person name="Sherpa N."/>
            <person name="Shi L."/>
            <person name="Shih D."/>
            <person name="Sparrow T."/>
            <person name="Spaulding J."/>
            <person name="Stalker J."/>
            <person name="Stange-Thomann N."/>
            <person name="Stavropoulos S."/>
            <person name="Stone C."/>
            <person name="Strader C."/>
            <person name="Tesfaye S."/>
            <person name="Thomson T."/>
            <person name="Thoulutsang Y."/>
            <person name="Thoulutsang D."/>
            <person name="Topham K."/>
            <person name="Topping I."/>
            <person name="Tsamla T."/>
            <person name="Vassiliev H."/>
            <person name="Vo A."/>
            <person name="Wangchuk T."/>
            <person name="Wangdi T."/>
            <person name="Weiand M."/>
            <person name="Wilkinson J."/>
            <person name="Wilson A."/>
            <person name="Yadav S."/>
            <person name="Young G."/>
            <person name="Yu Q."/>
            <person name="Zembek L."/>
            <person name="Zhong D."/>
            <person name="Zimmer A."/>
            <person name="Zwirko Z."/>
            <person name="Jaffe D.B."/>
            <person name="Alvarez P."/>
            <person name="Brockman W."/>
            <person name="Butler J."/>
            <person name="Chin C."/>
            <person name="Gnerre S."/>
            <person name="Grabherr M."/>
            <person name="Kleber M."/>
            <person name="Mauceli E."/>
            <person name="MacCallum I."/>
        </authorList>
    </citation>
    <scope>NUCLEOTIDE SEQUENCE [LARGE SCALE GENOMIC DNA]</scope>
    <source>
        <strain evidence="3">Tai18E2 / Tucson 14021-0261.01</strain>
    </source>
</reference>
<feature type="transmembrane region" description="Helical" evidence="1">
    <location>
        <begin position="111"/>
        <end position="129"/>
    </location>
</feature>
<protein>
    <submittedName>
        <fullName evidence="2">Uncharacterized protein</fullName>
    </submittedName>
</protein>
<dbReference type="OMA" id="HAYNRRK"/>
<organism evidence="2 3">
    <name type="scientific">Drosophila yakuba</name>
    <name type="common">Fruit fly</name>
    <dbReference type="NCBI Taxonomy" id="7245"/>
    <lineage>
        <taxon>Eukaryota</taxon>
        <taxon>Metazoa</taxon>
        <taxon>Ecdysozoa</taxon>
        <taxon>Arthropoda</taxon>
        <taxon>Hexapoda</taxon>
        <taxon>Insecta</taxon>
        <taxon>Pterygota</taxon>
        <taxon>Neoptera</taxon>
        <taxon>Endopterygota</taxon>
        <taxon>Diptera</taxon>
        <taxon>Brachycera</taxon>
        <taxon>Muscomorpha</taxon>
        <taxon>Ephydroidea</taxon>
        <taxon>Drosophilidae</taxon>
        <taxon>Drosophila</taxon>
        <taxon>Sophophora</taxon>
    </lineage>
</organism>
<keyword evidence="1" id="KW-0472">Membrane</keyword>
<dbReference type="KEGG" id="dya:Dyak_GE16078"/>
<reference evidence="2 3" key="2">
    <citation type="journal article" date="2007" name="PLoS Biol.">
        <title>Principles of genome evolution in the Drosophila melanogaster species group.</title>
        <authorList>
            <person name="Ranz J.M."/>
            <person name="Maurin D."/>
            <person name="Chan Y.S."/>
            <person name="von Grotthuss M."/>
            <person name="Hillier L.W."/>
            <person name="Roote J."/>
            <person name="Ashburner M."/>
            <person name="Bergman C.M."/>
        </authorList>
    </citation>
    <scope>NUCLEOTIDE SEQUENCE [LARGE SCALE GENOMIC DNA]</scope>
    <source>
        <strain evidence="3">Tai18E2 / Tucson 14021-0261.01</strain>
    </source>
</reference>
<evidence type="ECO:0000256" key="1">
    <source>
        <dbReference type="SAM" id="Phobius"/>
    </source>
</evidence>
<dbReference type="AlphaFoldDB" id="B4PW92"/>
<dbReference type="PhylomeDB" id="B4PW92"/>